<evidence type="ECO:0000313" key="2">
    <source>
        <dbReference type="Proteomes" id="UP000023430"/>
    </source>
</evidence>
<dbReference type="STRING" id="1449351.RISW2_21570"/>
<evidence type="ECO:0000313" key="1">
    <source>
        <dbReference type="EMBL" id="ETX26641.1"/>
    </source>
</evidence>
<dbReference type="Proteomes" id="UP000023430">
    <property type="component" value="Unassembled WGS sequence"/>
</dbReference>
<proteinExistence type="predicted"/>
<organism evidence="1 2">
    <name type="scientific">Roseivivax isoporae LMG 25204</name>
    <dbReference type="NCBI Taxonomy" id="1449351"/>
    <lineage>
        <taxon>Bacteria</taxon>
        <taxon>Pseudomonadati</taxon>
        <taxon>Pseudomonadota</taxon>
        <taxon>Alphaproteobacteria</taxon>
        <taxon>Rhodobacterales</taxon>
        <taxon>Roseobacteraceae</taxon>
        <taxon>Roseivivax</taxon>
    </lineage>
</organism>
<protein>
    <submittedName>
        <fullName evidence="1">Uncharacterized protein</fullName>
    </submittedName>
</protein>
<name>X7F3H3_9RHOB</name>
<accession>X7F3H3</accession>
<dbReference type="AlphaFoldDB" id="X7F3H3"/>
<sequence length="50" mass="5001">MTADGVSAGYIWRLSGGGALELVNLSDGTRDAPVTAGIAADVIRLGPEVS</sequence>
<keyword evidence="2" id="KW-1185">Reference proteome</keyword>
<dbReference type="EMBL" id="JAME01000070">
    <property type="protein sequence ID" value="ETX26641.1"/>
    <property type="molecule type" value="Genomic_DNA"/>
</dbReference>
<reference evidence="1 2" key="1">
    <citation type="submission" date="2014-01" db="EMBL/GenBank/DDBJ databases">
        <title>Roseivivax isoporae LMG 25204 Genome Sequencing.</title>
        <authorList>
            <person name="Lai Q."/>
            <person name="Li G."/>
            <person name="Shao Z."/>
        </authorList>
    </citation>
    <scope>NUCLEOTIDE SEQUENCE [LARGE SCALE GENOMIC DNA]</scope>
    <source>
        <strain evidence="1 2">LMG 25204</strain>
    </source>
</reference>
<gene>
    <name evidence="1" type="ORF">RISW2_21570</name>
</gene>
<comment type="caution">
    <text evidence="1">The sequence shown here is derived from an EMBL/GenBank/DDBJ whole genome shotgun (WGS) entry which is preliminary data.</text>
</comment>